<dbReference type="Gene3D" id="2.160.20.120">
    <property type="match status" value="1"/>
</dbReference>
<gene>
    <name evidence="3" type="ORF">SINU_06155</name>
</gene>
<accession>A0A0U1QPS9</accession>
<dbReference type="AlphaFoldDB" id="A0A0U1QPS9"/>
<dbReference type="PANTHER" id="PTHR34094:SF1">
    <property type="entry name" value="PROTEIN FAM185A"/>
    <property type="match status" value="1"/>
</dbReference>
<dbReference type="EMBL" id="AFVQ02000072">
    <property type="protein sequence ID" value="KLI02809.1"/>
    <property type="molecule type" value="Genomic_DNA"/>
</dbReference>
<protein>
    <recommendedName>
        <fullName evidence="2">DUF4097 domain-containing protein</fullName>
    </recommendedName>
</protein>
<sequence>MMRRIIEKTCAIDDVQRVLITTASTDVELIQTEESDLKAQIWTNAATDEQVPVELTMSKKGDALEIRIEQMRQNWLRMGVLTSFGSWGARVVIQLPTRIYDQIRIDGKSSDFSVRQLLANRTQLAADSGDIEMETCSVNQELSVATSSGDIQVQDTLVKGHFHAHATSGDMRLEQVTAEEIRLRTHSGDIRVSEFRGGLDAMVNSGDLDIDSDLLSGDLNLESRSGDVQIAFRTEPESLSLDYHSSSGDGDVRIDGLTYDKKSEHRIIGQKGDGTPSIRVRTRSGDFSLR</sequence>
<dbReference type="STRING" id="1069536.SINU_06155"/>
<keyword evidence="4" id="KW-1185">Reference proteome</keyword>
<feature type="region of interest" description="Disordered" evidence="1">
    <location>
        <begin position="267"/>
        <end position="290"/>
    </location>
</feature>
<proteinExistence type="predicted"/>
<dbReference type="InterPro" id="IPR025164">
    <property type="entry name" value="Toastrack_DUF4097"/>
</dbReference>
<evidence type="ECO:0000259" key="2">
    <source>
        <dbReference type="Pfam" id="PF13349"/>
    </source>
</evidence>
<feature type="domain" description="DUF4097" evidence="2">
    <location>
        <begin position="16"/>
        <end position="289"/>
    </location>
</feature>
<reference evidence="3 4" key="1">
    <citation type="journal article" date="2011" name="J. Bacteriol.">
        <title>Draft genome sequence of Sporolactobacillus inulinus strain CASD, an efficient D-lactic acid-producing bacterium with high-concentration lactate tolerance capability.</title>
        <authorList>
            <person name="Yu B."/>
            <person name="Su F."/>
            <person name="Wang L."/>
            <person name="Xu K."/>
            <person name="Zhao B."/>
            <person name="Xu P."/>
        </authorList>
    </citation>
    <scope>NUCLEOTIDE SEQUENCE [LARGE SCALE GENOMIC DNA]</scope>
    <source>
        <strain evidence="3 4">CASD</strain>
    </source>
</reference>
<dbReference type="Proteomes" id="UP000035553">
    <property type="component" value="Unassembled WGS sequence"/>
</dbReference>
<evidence type="ECO:0000256" key="1">
    <source>
        <dbReference type="SAM" id="MobiDB-lite"/>
    </source>
</evidence>
<evidence type="ECO:0000313" key="4">
    <source>
        <dbReference type="Proteomes" id="UP000035553"/>
    </source>
</evidence>
<evidence type="ECO:0000313" key="3">
    <source>
        <dbReference type="EMBL" id="KLI02809.1"/>
    </source>
</evidence>
<comment type="caution">
    <text evidence="3">The sequence shown here is derived from an EMBL/GenBank/DDBJ whole genome shotgun (WGS) entry which is preliminary data.</text>
</comment>
<organism evidence="3 4">
    <name type="scientific">Sporolactobacillus inulinus CASD</name>
    <dbReference type="NCBI Taxonomy" id="1069536"/>
    <lineage>
        <taxon>Bacteria</taxon>
        <taxon>Bacillati</taxon>
        <taxon>Bacillota</taxon>
        <taxon>Bacilli</taxon>
        <taxon>Bacillales</taxon>
        <taxon>Sporolactobacillaceae</taxon>
        <taxon>Sporolactobacillus</taxon>
    </lineage>
</organism>
<dbReference type="Pfam" id="PF13349">
    <property type="entry name" value="DUF4097"/>
    <property type="match status" value="1"/>
</dbReference>
<name>A0A0U1QPS9_9BACL</name>
<dbReference type="PANTHER" id="PTHR34094">
    <property type="match status" value="1"/>
</dbReference>
<dbReference type="RefSeq" id="WP_010026738.1">
    <property type="nucleotide sequence ID" value="NZ_AFVQ02000072.1"/>
</dbReference>